<feature type="compositionally biased region" description="Polar residues" evidence="1">
    <location>
        <begin position="355"/>
        <end position="383"/>
    </location>
</feature>
<evidence type="ECO:0000313" key="2">
    <source>
        <dbReference type="EMBL" id="CAC5377136.1"/>
    </source>
</evidence>
<reference evidence="2 3" key="1">
    <citation type="submission" date="2020-06" db="EMBL/GenBank/DDBJ databases">
        <authorList>
            <person name="Li R."/>
            <person name="Bekaert M."/>
        </authorList>
    </citation>
    <scope>NUCLEOTIDE SEQUENCE [LARGE SCALE GENOMIC DNA]</scope>
    <source>
        <strain evidence="3">wild</strain>
    </source>
</reference>
<dbReference type="OrthoDB" id="10420439at2759"/>
<gene>
    <name evidence="2" type="ORF">MCOR_13510</name>
</gene>
<evidence type="ECO:0000313" key="3">
    <source>
        <dbReference type="Proteomes" id="UP000507470"/>
    </source>
</evidence>
<accession>A0A6J8B3M4</accession>
<protein>
    <submittedName>
        <fullName evidence="2">Uncharacterized protein</fullName>
    </submittedName>
</protein>
<organism evidence="2 3">
    <name type="scientific">Mytilus coruscus</name>
    <name type="common">Sea mussel</name>
    <dbReference type="NCBI Taxonomy" id="42192"/>
    <lineage>
        <taxon>Eukaryota</taxon>
        <taxon>Metazoa</taxon>
        <taxon>Spiralia</taxon>
        <taxon>Lophotrochozoa</taxon>
        <taxon>Mollusca</taxon>
        <taxon>Bivalvia</taxon>
        <taxon>Autobranchia</taxon>
        <taxon>Pteriomorphia</taxon>
        <taxon>Mytilida</taxon>
        <taxon>Mytiloidea</taxon>
        <taxon>Mytilidae</taxon>
        <taxon>Mytilinae</taxon>
        <taxon>Mytilus</taxon>
    </lineage>
</organism>
<dbReference type="Proteomes" id="UP000507470">
    <property type="component" value="Unassembled WGS sequence"/>
</dbReference>
<proteinExistence type="predicted"/>
<name>A0A6J8B3M4_MYTCO</name>
<sequence>MTSNKLRKYISRQQPLVHGIKRRTPVLLADSKGARLERELLPDNVIHSNIVFRCKPGASTQDCKNWLQENIRSEIDTYGDIHLYVWAATCNLTTKNKDRSISLTTENNDTVDFIIHQYRQIVNLINEYPSCRVTFLNIPVYSISKYNDYIKLQNPINIIQQDNNLLQQIKILNEKIHDLNLSLRVTSPDFNINLCINPKHTTCRGQHSTTKLFYNFELYQDGIHPRYLLNTVWLHKISLQIRYDCCNILVQHFNNNTKVTCNIHEKQDQSGKVVEQSISVKRCLNQRQQYRINLYNTTCRAEVNGRNHRAFFDELQDICKQMDNNNDYSSINQQIREECAKHQRTFSKEIIKPSITGSQSDNQSTDLSLAKKSNQNTVDTNKQSTDDNCPKCKRKLLSRGVFCIKGNHWIHYV</sequence>
<dbReference type="EMBL" id="CACVKT020002264">
    <property type="protein sequence ID" value="CAC5377136.1"/>
    <property type="molecule type" value="Genomic_DNA"/>
</dbReference>
<dbReference type="AlphaFoldDB" id="A0A6J8B3M4"/>
<keyword evidence="3" id="KW-1185">Reference proteome</keyword>
<feature type="region of interest" description="Disordered" evidence="1">
    <location>
        <begin position="352"/>
        <end position="386"/>
    </location>
</feature>
<evidence type="ECO:0000256" key="1">
    <source>
        <dbReference type="SAM" id="MobiDB-lite"/>
    </source>
</evidence>